<dbReference type="EMBL" id="MNPL01010014">
    <property type="protein sequence ID" value="OQR73401.1"/>
    <property type="molecule type" value="Genomic_DNA"/>
</dbReference>
<keyword evidence="3" id="KW-1185">Reference proteome</keyword>
<reference evidence="2 3" key="1">
    <citation type="journal article" date="2017" name="Gigascience">
        <title>Draft genome of the honey bee ectoparasitic mite, Tropilaelaps mercedesae, is shaped by the parasitic life history.</title>
        <authorList>
            <person name="Dong X."/>
            <person name="Armstrong S.D."/>
            <person name="Xia D."/>
            <person name="Makepeace B.L."/>
            <person name="Darby A.C."/>
            <person name="Kadowaki T."/>
        </authorList>
    </citation>
    <scope>NUCLEOTIDE SEQUENCE [LARGE SCALE GENOMIC DNA]</scope>
    <source>
        <strain evidence="2">Wuxi-XJTLU</strain>
    </source>
</reference>
<protein>
    <submittedName>
        <fullName evidence="2">ABC transporter G family member 20-like</fullName>
    </submittedName>
</protein>
<comment type="caution">
    <text evidence="2">The sequence shown here is derived from an EMBL/GenBank/DDBJ whole genome shotgun (WGS) entry which is preliminary data.</text>
</comment>
<gene>
    <name evidence="2" type="ORF">BIW11_01151</name>
</gene>
<dbReference type="AlphaFoldDB" id="A0A1V9XIY8"/>
<evidence type="ECO:0000313" key="3">
    <source>
        <dbReference type="Proteomes" id="UP000192247"/>
    </source>
</evidence>
<organism evidence="2 3">
    <name type="scientific">Tropilaelaps mercedesae</name>
    <dbReference type="NCBI Taxonomy" id="418985"/>
    <lineage>
        <taxon>Eukaryota</taxon>
        <taxon>Metazoa</taxon>
        <taxon>Ecdysozoa</taxon>
        <taxon>Arthropoda</taxon>
        <taxon>Chelicerata</taxon>
        <taxon>Arachnida</taxon>
        <taxon>Acari</taxon>
        <taxon>Parasitiformes</taxon>
        <taxon>Mesostigmata</taxon>
        <taxon>Gamasina</taxon>
        <taxon>Dermanyssoidea</taxon>
        <taxon>Laelapidae</taxon>
        <taxon>Tropilaelaps</taxon>
    </lineage>
</organism>
<sequence>MSGWRDFRDPRERPEPRYLRPGDAWQQRKPNDVRDFRTVEREYSAHPASRLYRGYLNPDYTVQSLGKDPPAIKHAGIGHQSPKKRKPDKQLRLLSFEFL</sequence>
<evidence type="ECO:0000313" key="2">
    <source>
        <dbReference type="EMBL" id="OQR73401.1"/>
    </source>
</evidence>
<feature type="region of interest" description="Disordered" evidence="1">
    <location>
        <begin position="1"/>
        <end position="33"/>
    </location>
</feature>
<name>A0A1V9XIY8_9ACAR</name>
<accession>A0A1V9XIY8</accession>
<evidence type="ECO:0000256" key="1">
    <source>
        <dbReference type="SAM" id="MobiDB-lite"/>
    </source>
</evidence>
<feature type="region of interest" description="Disordered" evidence="1">
    <location>
        <begin position="66"/>
        <end position="88"/>
    </location>
</feature>
<dbReference type="Proteomes" id="UP000192247">
    <property type="component" value="Unassembled WGS sequence"/>
</dbReference>
<proteinExistence type="predicted"/>
<dbReference type="InParanoid" id="A0A1V9XIY8"/>
<feature type="compositionally biased region" description="Basic and acidic residues" evidence="1">
    <location>
        <begin position="1"/>
        <end position="20"/>
    </location>
</feature>